<evidence type="ECO:0000256" key="3">
    <source>
        <dbReference type="PROSITE-ProRule" id="PRU00023"/>
    </source>
</evidence>
<feature type="chain" id="PRO_5015111003" evidence="4">
    <location>
        <begin position="24"/>
        <end position="198"/>
    </location>
</feature>
<evidence type="ECO:0000256" key="1">
    <source>
        <dbReference type="ARBA" id="ARBA00022737"/>
    </source>
</evidence>
<evidence type="ECO:0000256" key="2">
    <source>
        <dbReference type="ARBA" id="ARBA00023043"/>
    </source>
</evidence>
<name>A0A2P1PMU2_9GAMM</name>
<dbReference type="Gene3D" id="1.25.40.20">
    <property type="entry name" value="Ankyrin repeat-containing domain"/>
    <property type="match status" value="2"/>
</dbReference>
<evidence type="ECO:0000313" key="6">
    <source>
        <dbReference type="Proteomes" id="UP000241074"/>
    </source>
</evidence>
<dbReference type="InterPro" id="IPR050776">
    <property type="entry name" value="Ank_Repeat/CDKN_Inhibitor"/>
</dbReference>
<dbReference type="PROSITE" id="PS50297">
    <property type="entry name" value="ANK_REP_REGION"/>
    <property type="match status" value="2"/>
</dbReference>
<feature type="repeat" description="ANK" evidence="3">
    <location>
        <begin position="104"/>
        <end position="136"/>
    </location>
</feature>
<proteinExistence type="predicted"/>
<reference evidence="5 6" key="2">
    <citation type="submission" date="2018-03" db="EMBL/GenBank/DDBJ databases">
        <authorList>
            <person name="Keele B.F."/>
        </authorList>
    </citation>
    <scope>NUCLEOTIDE SEQUENCE [LARGE SCALE GENOMIC DNA]</scope>
    <source>
        <strain evidence="5 6">D13</strain>
    </source>
</reference>
<accession>A0A2P1PMU2</accession>
<dbReference type="AlphaFoldDB" id="A0A2P1PMU2"/>
<dbReference type="PROSITE" id="PS50088">
    <property type="entry name" value="ANK_REPEAT"/>
    <property type="match status" value="2"/>
</dbReference>
<dbReference type="InterPro" id="IPR036770">
    <property type="entry name" value="Ankyrin_rpt-contain_sf"/>
</dbReference>
<dbReference type="PANTHER" id="PTHR24201:SF2">
    <property type="entry name" value="ANKYRIN REPEAT DOMAIN-CONTAINING PROTEIN 42"/>
    <property type="match status" value="1"/>
</dbReference>
<feature type="repeat" description="ANK" evidence="3">
    <location>
        <begin position="71"/>
        <end position="103"/>
    </location>
</feature>
<evidence type="ECO:0000256" key="4">
    <source>
        <dbReference type="SAM" id="SignalP"/>
    </source>
</evidence>
<dbReference type="SMART" id="SM00248">
    <property type="entry name" value="ANK"/>
    <property type="match status" value="3"/>
</dbReference>
<reference evidence="5 6" key="1">
    <citation type="submission" date="2018-03" db="EMBL/GenBank/DDBJ databases">
        <title>Ahniella affigens gen. nov., sp. nov., a gammaproteobacterium isolated from sandy soil near a stream.</title>
        <authorList>
            <person name="Ko Y."/>
            <person name="Kim J.-H."/>
        </authorList>
    </citation>
    <scope>NUCLEOTIDE SEQUENCE [LARGE SCALE GENOMIC DNA]</scope>
    <source>
        <strain evidence="5 6">D13</strain>
    </source>
</reference>
<keyword evidence="4" id="KW-0732">Signal</keyword>
<keyword evidence="1" id="KW-0677">Repeat</keyword>
<protein>
    <submittedName>
        <fullName evidence="5">Uncharacterized protein</fullName>
    </submittedName>
</protein>
<dbReference type="Proteomes" id="UP000241074">
    <property type="component" value="Chromosome"/>
</dbReference>
<keyword evidence="2 3" id="KW-0040">ANK repeat</keyword>
<dbReference type="PANTHER" id="PTHR24201">
    <property type="entry name" value="ANK_REP_REGION DOMAIN-CONTAINING PROTEIN"/>
    <property type="match status" value="1"/>
</dbReference>
<dbReference type="KEGG" id="xba:C7S18_02630"/>
<sequence length="198" mass="20660">MNRRFWLLWMCIMSGTIVPLSYAASTSIAANARPARTAAQELVDAAASGDMATVKRLLDADTPVASAMPLTAAQALHHAAANGHLSLVDLLLKRGAPVNGEDADGATPLIYAAYAGRVEVVKRLLAAGAAVNHVPNRQVHALNAAMMSGSLDTVVALLHAGADPKLPDQFGKNALQYAAQIHRTDLQAVLAVDNKATP</sequence>
<dbReference type="SUPFAM" id="SSF48403">
    <property type="entry name" value="Ankyrin repeat"/>
    <property type="match status" value="1"/>
</dbReference>
<evidence type="ECO:0000313" key="5">
    <source>
        <dbReference type="EMBL" id="AVP96155.1"/>
    </source>
</evidence>
<dbReference type="OrthoDB" id="8960888at2"/>
<gene>
    <name evidence="5" type="ORF">C7S18_02630</name>
</gene>
<dbReference type="EMBL" id="CP027860">
    <property type="protein sequence ID" value="AVP96155.1"/>
    <property type="molecule type" value="Genomic_DNA"/>
</dbReference>
<dbReference type="InterPro" id="IPR002110">
    <property type="entry name" value="Ankyrin_rpt"/>
</dbReference>
<organism evidence="5 6">
    <name type="scientific">Ahniella affigens</name>
    <dbReference type="NCBI Taxonomy" id="2021234"/>
    <lineage>
        <taxon>Bacteria</taxon>
        <taxon>Pseudomonadati</taxon>
        <taxon>Pseudomonadota</taxon>
        <taxon>Gammaproteobacteria</taxon>
        <taxon>Lysobacterales</taxon>
        <taxon>Rhodanobacteraceae</taxon>
        <taxon>Ahniella</taxon>
    </lineage>
</organism>
<dbReference type="RefSeq" id="WP_106890084.1">
    <property type="nucleotide sequence ID" value="NZ_CP027860.1"/>
</dbReference>
<keyword evidence="6" id="KW-1185">Reference proteome</keyword>
<feature type="signal peptide" evidence="4">
    <location>
        <begin position="1"/>
        <end position="23"/>
    </location>
</feature>
<dbReference type="Pfam" id="PF12796">
    <property type="entry name" value="Ank_2"/>
    <property type="match status" value="1"/>
</dbReference>